<dbReference type="SUPFAM" id="SSF53067">
    <property type="entry name" value="Actin-like ATPase domain"/>
    <property type="match status" value="1"/>
</dbReference>
<dbReference type="Proteomes" id="UP000054937">
    <property type="component" value="Unassembled WGS sequence"/>
</dbReference>
<evidence type="ECO:0000313" key="4">
    <source>
        <dbReference type="Proteomes" id="UP000054937"/>
    </source>
</evidence>
<proteinExistence type="predicted"/>
<evidence type="ECO:0000256" key="2">
    <source>
        <dbReference type="ARBA" id="ARBA00022777"/>
    </source>
</evidence>
<gene>
    <name evidence="3" type="ORF">PPERSA_12947</name>
</gene>
<dbReference type="InParanoid" id="A0A0V0R1R1"/>
<dbReference type="OrthoDB" id="10251652at2759"/>
<keyword evidence="2" id="KW-0418">Kinase</keyword>
<dbReference type="Gene3D" id="3.40.367.20">
    <property type="match status" value="1"/>
</dbReference>
<evidence type="ECO:0008006" key="5">
    <source>
        <dbReference type="Google" id="ProtNLM"/>
    </source>
</evidence>
<dbReference type="Pfam" id="PF02685">
    <property type="entry name" value="Glucokinase"/>
    <property type="match status" value="1"/>
</dbReference>
<dbReference type="OMA" id="NNHWRLS"/>
<dbReference type="GO" id="GO:0006096">
    <property type="term" value="P:glycolytic process"/>
    <property type="evidence" value="ECO:0007669"/>
    <property type="project" value="InterPro"/>
</dbReference>
<evidence type="ECO:0000313" key="3">
    <source>
        <dbReference type="EMBL" id="KRX08466.1"/>
    </source>
</evidence>
<keyword evidence="1" id="KW-0808">Transferase</keyword>
<dbReference type="GO" id="GO:0005524">
    <property type="term" value="F:ATP binding"/>
    <property type="evidence" value="ECO:0007669"/>
    <property type="project" value="InterPro"/>
</dbReference>
<dbReference type="EMBL" id="LDAU01000063">
    <property type="protein sequence ID" value="KRX08466.1"/>
    <property type="molecule type" value="Genomic_DNA"/>
</dbReference>
<dbReference type="CDD" id="cd24008">
    <property type="entry name" value="ASKHA_NBD_GLK"/>
    <property type="match status" value="1"/>
</dbReference>
<sequence length="407" mass="46546">MLHGISSILNILFLNDQESPLKNKKTGNLTQKNIQQQQQQFGQEEVWVKALIGDIGGTNCRLALIQFTKTSNSFQTIKRENYKNANYNSFEQCLEVFLSDISQENYPTMAKLGIAGAVFNNRVNISNIPHWPEVIGNDLSIKFKINSFKLYNDFEIASYGVVKLDEDADLIQVNGVKRDITKPMAVMGAGTGLGIAFVGTENQETKDGFYKTSYNVYPGEGGHASFPQVTEQQQRYYNFLKTKYPQKGNQIGLEYGLVGPAIPYMYEFIKNEYPELAQQNNIEKQVPIERFENFKDFPRFEVFQYGSQRKCVLSQKVVDFFIELYEQTIGDIILRTLCYGGLYLCGNITISIAQYILENKQNFLKDYIEHRGYLKSVFDKIPIYIVRKEDIGLDGAFAVAQQDFRSQ</sequence>
<dbReference type="GO" id="GO:0004340">
    <property type="term" value="F:glucokinase activity"/>
    <property type="evidence" value="ECO:0007669"/>
    <property type="project" value="InterPro"/>
</dbReference>
<dbReference type="InterPro" id="IPR043129">
    <property type="entry name" value="ATPase_NBD"/>
</dbReference>
<evidence type="ECO:0000256" key="1">
    <source>
        <dbReference type="ARBA" id="ARBA00022679"/>
    </source>
</evidence>
<reference evidence="3 4" key="1">
    <citation type="journal article" date="2015" name="Sci. Rep.">
        <title>Genome of the facultative scuticociliatosis pathogen Pseudocohnilembus persalinus provides insight into its virulence through horizontal gene transfer.</title>
        <authorList>
            <person name="Xiong J."/>
            <person name="Wang G."/>
            <person name="Cheng J."/>
            <person name="Tian M."/>
            <person name="Pan X."/>
            <person name="Warren A."/>
            <person name="Jiang C."/>
            <person name="Yuan D."/>
            <person name="Miao W."/>
        </authorList>
    </citation>
    <scope>NUCLEOTIDE SEQUENCE [LARGE SCALE GENOMIC DNA]</scope>
    <source>
        <strain evidence="3">36N120E</strain>
    </source>
</reference>
<dbReference type="GO" id="GO:0005536">
    <property type="term" value="F:D-glucose binding"/>
    <property type="evidence" value="ECO:0007669"/>
    <property type="project" value="InterPro"/>
</dbReference>
<dbReference type="PANTHER" id="PTHR47363">
    <property type="entry name" value="GLUCOKINASE"/>
    <property type="match status" value="1"/>
</dbReference>
<name>A0A0V0R1R1_PSEPJ</name>
<protein>
    <recommendedName>
        <fullName evidence="5">Glucokinase</fullName>
    </recommendedName>
</protein>
<organism evidence="3 4">
    <name type="scientific">Pseudocohnilembus persalinus</name>
    <name type="common">Ciliate</name>
    <dbReference type="NCBI Taxonomy" id="266149"/>
    <lineage>
        <taxon>Eukaryota</taxon>
        <taxon>Sar</taxon>
        <taxon>Alveolata</taxon>
        <taxon>Ciliophora</taxon>
        <taxon>Intramacronucleata</taxon>
        <taxon>Oligohymenophorea</taxon>
        <taxon>Scuticociliatia</taxon>
        <taxon>Philasterida</taxon>
        <taxon>Pseudocohnilembidae</taxon>
        <taxon>Pseudocohnilembus</taxon>
    </lineage>
</organism>
<dbReference type="Gene3D" id="3.30.420.40">
    <property type="match status" value="1"/>
</dbReference>
<dbReference type="InterPro" id="IPR003836">
    <property type="entry name" value="Glucokinase"/>
</dbReference>
<dbReference type="PANTHER" id="PTHR47363:SF1">
    <property type="entry name" value="GLUCOKINASE"/>
    <property type="match status" value="1"/>
</dbReference>
<comment type="caution">
    <text evidence="3">The sequence shown here is derived from an EMBL/GenBank/DDBJ whole genome shotgun (WGS) entry which is preliminary data.</text>
</comment>
<keyword evidence="4" id="KW-1185">Reference proteome</keyword>
<accession>A0A0V0R1R1</accession>
<dbReference type="AlphaFoldDB" id="A0A0V0R1R1"/>